<dbReference type="Pfam" id="PF13483">
    <property type="entry name" value="Lactamase_B_3"/>
    <property type="match status" value="1"/>
</dbReference>
<proteinExistence type="predicted"/>
<name>A0A1Y3GFK2_9EURY</name>
<comment type="caution">
    <text evidence="1">The sequence shown here is derived from an EMBL/GenBank/DDBJ whole genome shotgun (WGS) entry which is preliminary data.</text>
</comment>
<dbReference type="InterPro" id="IPR036866">
    <property type="entry name" value="RibonucZ/Hydroxyglut_hydro"/>
</dbReference>
<dbReference type="Proteomes" id="UP000195137">
    <property type="component" value="Unassembled WGS sequence"/>
</dbReference>
<dbReference type="EMBL" id="MRZU01000003">
    <property type="protein sequence ID" value="OUJ19073.1"/>
    <property type="molecule type" value="Genomic_DNA"/>
</dbReference>
<reference evidence="1 2" key="1">
    <citation type="submission" date="2016-12" db="EMBL/GenBank/DDBJ databases">
        <title>Discovery of methanogenic haloarchaea.</title>
        <authorList>
            <person name="Sorokin D.Y."/>
            <person name="Makarova K.S."/>
            <person name="Abbas B."/>
            <person name="Ferrer M."/>
            <person name="Golyshin P.N."/>
        </authorList>
    </citation>
    <scope>NUCLEOTIDE SEQUENCE [LARGE SCALE GENOMIC DNA]</scope>
    <source>
        <strain evidence="1">AMET1</strain>
    </source>
</reference>
<gene>
    <name evidence="1" type="ORF">AMET1_0725</name>
</gene>
<dbReference type="AlphaFoldDB" id="A0A1Y3GFK2"/>
<protein>
    <submittedName>
        <fullName evidence="1">Zn-dependent hydrolase of the beta-lactamase fold</fullName>
    </submittedName>
</protein>
<organism evidence="1 2">
    <name type="scientific">Methanonatronarchaeum thermophilum</name>
    <dbReference type="NCBI Taxonomy" id="1927129"/>
    <lineage>
        <taxon>Archaea</taxon>
        <taxon>Methanobacteriati</taxon>
        <taxon>Methanobacteriota</taxon>
        <taxon>Methanonatronarchaeia</taxon>
        <taxon>Methanonatronarchaeales</taxon>
        <taxon>Methanonatronarchaeaceae</taxon>
        <taxon>Methanonatronarchaeum</taxon>
    </lineage>
</organism>
<accession>A0A1Y3GFK2</accession>
<keyword evidence="1" id="KW-0378">Hydrolase</keyword>
<keyword evidence="2" id="KW-1185">Reference proteome</keyword>
<dbReference type="GO" id="GO:0016787">
    <property type="term" value="F:hydrolase activity"/>
    <property type="evidence" value="ECO:0007669"/>
    <property type="project" value="UniProtKB-KW"/>
</dbReference>
<dbReference type="Gene3D" id="3.60.15.10">
    <property type="entry name" value="Ribonuclease Z/Hydroxyacylglutathione hydrolase-like"/>
    <property type="match status" value="1"/>
</dbReference>
<dbReference type="RefSeq" id="WP_086637116.1">
    <property type="nucleotide sequence ID" value="NZ_MRZU01000003.1"/>
</dbReference>
<sequence>MEIKWWGHACFEIKNKTTVVTDPHDGSSIGIPEPKPKADLILISHDHYDHNAASTVQGNPVTISSIGNSTARGVKINGIKTYHDKSEGSQRGTNTIYKFQLNSHTLCHLGDIGHIPNKKTIQKIGDIDILFVPTGGNFTINAEEAAQTINLIKPKIAIPMHYKLPGLTVPIDGVDEFKQEIKNYSEVNNPYKLPKQLPKQTETKIIQY</sequence>
<dbReference type="PANTHER" id="PTHR42967">
    <property type="entry name" value="METAL DEPENDENT HYDROLASE"/>
    <property type="match status" value="1"/>
</dbReference>
<dbReference type="OrthoDB" id="28313at2157"/>
<evidence type="ECO:0000313" key="1">
    <source>
        <dbReference type="EMBL" id="OUJ19073.1"/>
    </source>
</evidence>
<evidence type="ECO:0000313" key="2">
    <source>
        <dbReference type="Proteomes" id="UP000195137"/>
    </source>
</evidence>
<dbReference type="PANTHER" id="PTHR42967:SF1">
    <property type="entry name" value="MBL FOLD METALLO-HYDROLASE"/>
    <property type="match status" value="1"/>
</dbReference>
<dbReference type="SUPFAM" id="SSF56281">
    <property type="entry name" value="Metallo-hydrolase/oxidoreductase"/>
    <property type="match status" value="1"/>
</dbReference>